<name>A0ABP1NFW2_XYLVO</name>
<dbReference type="Proteomes" id="UP001642520">
    <property type="component" value="Unassembled WGS sequence"/>
</dbReference>
<evidence type="ECO:0000313" key="4">
    <source>
        <dbReference type="Proteomes" id="UP001642520"/>
    </source>
</evidence>
<gene>
    <name evidence="3" type="ORF">XYLVIOL_LOCUS4216</name>
</gene>
<feature type="region of interest" description="Disordered" evidence="1">
    <location>
        <begin position="1"/>
        <end position="60"/>
    </location>
</feature>
<dbReference type="InterPro" id="IPR013087">
    <property type="entry name" value="Znf_C2H2_type"/>
</dbReference>
<evidence type="ECO:0000313" key="3">
    <source>
        <dbReference type="EMBL" id="CAL7939911.1"/>
    </source>
</evidence>
<accession>A0ABP1NFW2</accession>
<comment type="caution">
    <text evidence="3">The sequence shown here is derived from an EMBL/GenBank/DDBJ whole genome shotgun (WGS) entry which is preliminary data.</text>
</comment>
<dbReference type="Pfam" id="PF00096">
    <property type="entry name" value="zf-C2H2"/>
    <property type="match status" value="1"/>
</dbReference>
<dbReference type="Gene3D" id="3.30.160.60">
    <property type="entry name" value="Classic Zinc Finger"/>
    <property type="match status" value="1"/>
</dbReference>
<keyword evidence="4" id="KW-1185">Reference proteome</keyword>
<feature type="domain" description="C2H2-type" evidence="2">
    <location>
        <begin position="152"/>
        <end position="172"/>
    </location>
</feature>
<evidence type="ECO:0000259" key="2">
    <source>
        <dbReference type="Pfam" id="PF00096"/>
    </source>
</evidence>
<evidence type="ECO:0000256" key="1">
    <source>
        <dbReference type="SAM" id="MobiDB-lite"/>
    </source>
</evidence>
<dbReference type="EMBL" id="CAXAJV020001290">
    <property type="protein sequence ID" value="CAL7939911.1"/>
    <property type="molecule type" value="Genomic_DNA"/>
</dbReference>
<organism evidence="3 4">
    <name type="scientific">Xylocopa violacea</name>
    <name type="common">Violet carpenter bee</name>
    <name type="synonym">Apis violacea</name>
    <dbReference type="NCBI Taxonomy" id="135666"/>
    <lineage>
        <taxon>Eukaryota</taxon>
        <taxon>Metazoa</taxon>
        <taxon>Ecdysozoa</taxon>
        <taxon>Arthropoda</taxon>
        <taxon>Hexapoda</taxon>
        <taxon>Insecta</taxon>
        <taxon>Pterygota</taxon>
        <taxon>Neoptera</taxon>
        <taxon>Endopterygota</taxon>
        <taxon>Hymenoptera</taxon>
        <taxon>Apocrita</taxon>
        <taxon>Aculeata</taxon>
        <taxon>Apoidea</taxon>
        <taxon>Anthophila</taxon>
        <taxon>Apidae</taxon>
        <taxon>Xylocopa</taxon>
        <taxon>Xylocopa</taxon>
    </lineage>
</organism>
<reference evidence="3 4" key="1">
    <citation type="submission" date="2024-08" db="EMBL/GenBank/DDBJ databases">
        <authorList>
            <person name="Will J Nash"/>
            <person name="Angela Man"/>
            <person name="Seanna McTaggart"/>
            <person name="Kendall Baker"/>
            <person name="Tom Barker"/>
            <person name="Leah Catchpole"/>
            <person name="Alex Durrant"/>
            <person name="Karim Gharbi"/>
            <person name="Naomi Irish"/>
            <person name="Gemy Kaithakottil"/>
            <person name="Debby Ku"/>
            <person name="Aaliyah Providence"/>
            <person name="Felix Shaw"/>
            <person name="David Swarbreck"/>
            <person name="Chris Watkins"/>
            <person name="Ann M. McCartney"/>
            <person name="Giulio Formenti"/>
            <person name="Alice Mouton"/>
            <person name="Noel Vella"/>
            <person name="Bjorn M von Reumont"/>
            <person name="Adriana Vella"/>
            <person name="Wilfried Haerty"/>
        </authorList>
    </citation>
    <scope>NUCLEOTIDE SEQUENCE [LARGE SCALE GENOMIC DNA]</scope>
</reference>
<protein>
    <recommendedName>
        <fullName evidence="2">C2H2-type domain-containing protein</fullName>
    </recommendedName>
</protein>
<sequence>MKLADEQQDSRRKSRKRPSITLRSRAAKSKRADSSWLNDNDLTDREVEEIDESKSDNESPQLLLNLASAKRDNLLLPSTSSKKTENDDSNDFDCKDLDFLDCWEIEKTGEHHVCSYCKAPFARYPDLVKHTGTNCMKNPESVYNRKIDDRLHVCNDCGCRYKHRKNLTYHMRHQCKRYFHCPTCDEKLRVSSLEQHIKRCTRKFSKPKLKIEKLSNQ</sequence>
<proteinExistence type="predicted"/>
<feature type="compositionally biased region" description="Basic and acidic residues" evidence="1">
    <location>
        <begin position="1"/>
        <end position="11"/>
    </location>
</feature>